<keyword evidence="1" id="KW-0479">Metal-binding</keyword>
<feature type="transmembrane region" description="Helical" evidence="4">
    <location>
        <begin position="85"/>
        <end position="105"/>
    </location>
</feature>
<proteinExistence type="predicted"/>
<evidence type="ECO:0000256" key="1">
    <source>
        <dbReference type="ARBA" id="ARBA00022723"/>
    </source>
</evidence>
<dbReference type="Pfam" id="PF12838">
    <property type="entry name" value="Fer4_7"/>
    <property type="match status" value="1"/>
</dbReference>
<keyword evidence="4" id="KW-1133">Transmembrane helix</keyword>
<evidence type="ECO:0000256" key="2">
    <source>
        <dbReference type="ARBA" id="ARBA00023004"/>
    </source>
</evidence>
<evidence type="ECO:0000259" key="5">
    <source>
        <dbReference type="PROSITE" id="PS51379"/>
    </source>
</evidence>
<dbReference type="AlphaFoldDB" id="A0A7J5PJ55"/>
<evidence type="ECO:0000313" key="7">
    <source>
        <dbReference type="Proteomes" id="UP000434604"/>
    </source>
</evidence>
<evidence type="ECO:0000256" key="3">
    <source>
        <dbReference type="ARBA" id="ARBA00023014"/>
    </source>
</evidence>
<dbReference type="InterPro" id="IPR017896">
    <property type="entry name" value="4Fe4S_Fe-S-bd"/>
</dbReference>
<dbReference type="PROSITE" id="PS00198">
    <property type="entry name" value="4FE4S_FER_1"/>
    <property type="match status" value="2"/>
</dbReference>
<feature type="domain" description="4Fe-4S ferredoxin-type" evidence="5">
    <location>
        <begin position="1"/>
        <end position="28"/>
    </location>
</feature>
<dbReference type="RefSeq" id="WP_151935618.1">
    <property type="nucleotide sequence ID" value="NZ_WDED01000068.1"/>
</dbReference>
<dbReference type="PANTHER" id="PTHR43193">
    <property type="match status" value="1"/>
</dbReference>
<dbReference type="PROSITE" id="PS51379">
    <property type="entry name" value="4FE4S_FER_2"/>
    <property type="match status" value="2"/>
</dbReference>
<dbReference type="GO" id="GO:0046872">
    <property type="term" value="F:metal ion binding"/>
    <property type="evidence" value="ECO:0007669"/>
    <property type="project" value="UniProtKB-KW"/>
</dbReference>
<keyword evidence="4" id="KW-0812">Transmembrane</keyword>
<gene>
    <name evidence="6" type="ORF">GA398_24945</name>
</gene>
<protein>
    <submittedName>
        <fullName evidence="6">4Fe-4S dicluster domain-containing protein</fullName>
    </submittedName>
</protein>
<organism evidence="6 7">
    <name type="scientific">Bacteroides xylanisolvens</name>
    <dbReference type="NCBI Taxonomy" id="371601"/>
    <lineage>
        <taxon>Bacteria</taxon>
        <taxon>Pseudomonadati</taxon>
        <taxon>Bacteroidota</taxon>
        <taxon>Bacteroidia</taxon>
        <taxon>Bacteroidales</taxon>
        <taxon>Bacteroidaceae</taxon>
        <taxon>Bacteroides</taxon>
    </lineage>
</organism>
<evidence type="ECO:0000313" key="6">
    <source>
        <dbReference type="EMBL" id="KAB6139135.1"/>
    </source>
</evidence>
<dbReference type="GO" id="GO:0051536">
    <property type="term" value="F:iron-sulfur cluster binding"/>
    <property type="evidence" value="ECO:0007669"/>
    <property type="project" value="UniProtKB-KW"/>
</dbReference>
<keyword evidence="2" id="KW-0408">Iron</keyword>
<feature type="domain" description="4Fe-4S ferredoxin-type" evidence="5">
    <location>
        <begin position="33"/>
        <end position="62"/>
    </location>
</feature>
<keyword evidence="4" id="KW-0472">Membrane</keyword>
<accession>A0A7J5PJ55</accession>
<dbReference type="InterPro" id="IPR017900">
    <property type="entry name" value="4Fe4S_Fe_S_CS"/>
</dbReference>
<dbReference type="InterPro" id="IPR052977">
    <property type="entry name" value="Polyferredoxin-like_ET"/>
</dbReference>
<reference evidence="6 7" key="1">
    <citation type="journal article" date="2019" name="Nat. Med.">
        <title>A library of human gut bacterial isolates paired with longitudinal multiomics data enables mechanistic microbiome research.</title>
        <authorList>
            <person name="Poyet M."/>
            <person name="Groussin M."/>
            <person name="Gibbons S.M."/>
            <person name="Avila-Pacheco J."/>
            <person name="Jiang X."/>
            <person name="Kearney S.M."/>
            <person name="Perrotta A.R."/>
            <person name="Berdy B."/>
            <person name="Zhao S."/>
            <person name="Lieberman T.D."/>
            <person name="Swanson P.K."/>
            <person name="Smith M."/>
            <person name="Roesemann S."/>
            <person name="Alexander J.E."/>
            <person name="Rich S.A."/>
            <person name="Livny J."/>
            <person name="Vlamakis H."/>
            <person name="Clish C."/>
            <person name="Bullock K."/>
            <person name="Deik A."/>
            <person name="Scott J."/>
            <person name="Pierce K.A."/>
            <person name="Xavier R.J."/>
            <person name="Alm E.J."/>
        </authorList>
    </citation>
    <scope>NUCLEOTIDE SEQUENCE [LARGE SCALE GENOMIC DNA]</scope>
    <source>
        <strain evidence="6 7">BIOML-A58</strain>
    </source>
</reference>
<dbReference type="EMBL" id="WDED01000068">
    <property type="protein sequence ID" value="KAB6139135.1"/>
    <property type="molecule type" value="Genomic_DNA"/>
</dbReference>
<name>A0A7J5PJ55_9BACE</name>
<dbReference type="PANTHER" id="PTHR43193:SF2">
    <property type="entry name" value="POLYFERREDOXIN PROTEIN FWDF"/>
    <property type="match status" value="1"/>
</dbReference>
<sequence length="391" mass="44488">MVEVTTFCTGCRACEKICPKHCISMKPDSEGFLYAEIDQSLCVDCGACRKTCPQNLKVVNDSPLKIYALRSNDDKLLKKSASGGVFAVAAMFVIQNGGVVFGAAYDKNMCVKHIKVDCETDLWKLQNSKYVQSDTGDTYVEVKQLLENGITVLYSGTPCQIAGLKRFLKRDYDNLFSMDIVCHGVPSPKIFAKYIEWQSKRLGESVVYCNFRDKAGGWGQSLVLVTSPKGRRLSIMGPSDPYYYHFLAGNLHRSCCYECHYASEYRPADMTVGDYWGIEKEHKHFFSYKGVSLLMLNNKHAVDFFYKIEGRFHKVESTYEKASRKNGNLRAPSKSGPQRNQLYVHIDELSPEEYFGRELHCPKVLKNRIKALIPEKIRLFVKILKTYVYSC</sequence>
<dbReference type="Gene3D" id="3.30.70.20">
    <property type="match status" value="1"/>
</dbReference>
<dbReference type="SUPFAM" id="SSF54862">
    <property type="entry name" value="4Fe-4S ferredoxins"/>
    <property type="match status" value="1"/>
</dbReference>
<dbReference type="Proteomes" id="UP000434604">
    <property type="component" value="Unassembled WGS sequence"/>
</dbReference>
<dbReference type="InterPro" id="IPR007525">
    <property type="entry name" value="FrhB_FdhB_C"/>
</dbReference>
<comment type="caution">
    <text evidence="6">The sequence shown here is derived from an EMBL/GenBank/DDBJ whole genome shotgun (WGS) entry which is preliminary data.</text>
</comment>
<dbReference type="Pfam" id="PF04432">
    <property type="entry name" value="FrhB_FdhB_C"/>
    <property type="match status" value="1"/>
</dbReference>
<evidence type="ECO:0000256" key="4">
    <source>
        <dbReference type="SAM" id="Phobius"/>
    </source>
</evidence>
<keyword evidence="3" id="KW-0411">Iron-sulfur</keyword>